<name>A0A5C3F158_9BASI</name>
<accession>A0A5C3F158</accession>
<evidence type="ECO:0000313" key="3">
    <source>
        <dbReference type="Proteomes" id="UP000323386"/>
    </source>
</evidence>
<evidence type="ECO:0000313" key="2">
    <source>
        <dbReference type="EMBL" id="SPO38158.1"/>
    </source>
</evidence>
<dbReference type="AlphaFoldDB" id="A0A5C3F158"/>
<organism evidence="2 3">
    <name type="scientific">Pseudozyma flocculosa</name>
    <dbReference type="NCBI Taxonomy" id="84751"/>
    <lineage>
        <taxon>Eukaryota</taxon>
        <taxon>Fungi</taxon>
        <taxon>Dikarya</taxon>
        <taxon>Basidiomycota</taxon>
        <taxon>Ustilaginomycotina</taxon>
        <taxon>Ustilaginomycetes</taxon>
        <taxon>Ustilaginales</taxon>
        <taxon>Ustilaginaceae</taxon>
        <taxon>Pseudozyma</taxon>
    </lineage>
</organism>
<proteinExistence type="predicted"/>
<dbReference type="EMBL" id="OOIP01000009">
    <property type="protein sequence ID" value="SPO38158.1"/>
    <property type="molecule type" value="Genomic_DNA"/>
</dbReference>
<feature type="compositionally biased region" description="Low complexity" evidence="1">
    <location>
        <begin position="68"/>
        <end position="97"/>
    </location>
</feature>
<dbReference type="Proteomes" id="UP000323386">
    <property type="component" value="Unassembled WGS sequence"/>
</dbReference>
<sequence length="141" mass="14888">MAAPKGNGPLGPASVLQQRLSRLGHVGRRVLAPSRFGSRVGFYCTISQPREQRVPRPSSEGEASGLVPTTSSTPPSRPRALPGPLASSSSSAYPFPSSHLSPRLLHYGLMFYTRPALVRSDSAIALVSRSSVRPLAPSASL</sequence>
<gene>
    <name evidence="2" type="ORF">PSFLO_03635</name>
</gene>
<reference evidence="2 3" key="1">
    <citation type="submission" date="2018-03" db="EMBL/GenBank/DDBJ databases">
        <authorList>
            <person name="Guldener U."/>
        </authorList>
    </citation>
    <scope>NUCLEOTIDE SEQUENCE [LARGE SCALE GENOMIC DNA]</scope>
    <source>
        <strain evidence="2 3">DAOM196992</strain>
    </source>
</reference>
<feature type="region of interest" description="Disordered" evidence="1">
    <location>
        <begin position="47"/>
        <end position="97"/>
    </location>
</feature>
<protein>
    <submittedName>
        <fullName evidence="2">Uncharacterized protein</fullName>
    </submittedName>
</protein>
<evidence type="ECO:0000256" key="1">
    <source>
        <dbReference type="SAM" id="MobiDB-lite"/>
    </source>
</evidence>
<keyword evidence="3" id="KW-1185">Reference proteome</keyword>